<dbReference type="Gene3D" id="1.10.1040.10">
    <property type="entry name" value="N-(1-d-carboxylethyl)-l-norvaline Dehydrogenase, domain 2"/>
    <property type="match status" value="1"/>
</dbReference>
<proteinExistence type="predicted"/>
<dbReference type="Gene3D" id="3.40.50.720">
    <property type="entry name" value="NAD(P)-binding Rossmann-like Domain"/>
    <property type="match status" value="1"/>
</dbReference>
<dbReference type="NCBIfam" id="NF002969">
    <property type="entry name" value="PRK03643.1"/>
    <property type="match status" value="1"/>
</dbReference>
<dbReference type="AlphaFoldDB" id="A0A4V2URK9"/>
<dbReference type="OrthoDB" id="9768714at2"/>
<comment type="caution">
    <text evidence="6">The sequence shown here is derived from an EMBL/GenBank/DDBJ whole genome shotgun (WGS) entry which is preliminary data.</text>
</comment>
<sequence>MQKLNFTSHPELKNDLPEKIIQFGEGNFLRCFIDWMIQQMNKKNIFNGRVVAVQPTPHGRVVGKLNAQDGLYTTILRGVQNGKTVNVKEIITSVSRGINPYTDWQEVLKCAENPAIEYVFSNTTEAGLAYNGDDTAEMTPPLSFPAKLTLYLYHRYEHFAGAADKGMDIIPCELLEANGELLKSIILKYCAQWKLPEGFKTWLNKYNTFYNTLVDRVVSGYPKDEAEQFAKELKYDDALLVCGEPFHFFAIEGDARLQERLPLQQVDLNVVVEKDITKYRQRKVRLLNGGHTANVPAAFLAGMNTVAEMMENTTTGSFTCHTIRDIILPSVDMDKNMLSDFAEAVIERFQNPFIKHYLLSILLNSTSKFKVRVLPSLLDYHKKYGKFPEELLFAFAAFIYVYKPVRTAENHLYGQRDGKEYELTDDENNIKKFVAAWKLYDGTQKGAVATAKAIVGDTDLWNIDTAFLENITQAVGKYLYRLDTEGSKAVMDSLL</sequence>
<dbReference type="Proteomes" id="UP000295188">
    <property type="component" value="Unassembled WGS sequence"/>
</dbReference>
<dbReference type="GO" id="GO:0019698">
    <property type="term" value="P:D-galacturonate catabolic process"/>
    <property type="evidence" value="ECO:0007669"/>
    <property type="project" value="TreeGrafter"/>
</dbReference>
<dbReference type="Pfam" id="PF08125">
    <property type="entry name" value="Mannitol_dh_C"/>
    <property type="match status" value="1"/>
</dbReference>
<keyword evidence="2" id="KW-0520">NAD</keyword>
<dbReference type="InterPro" id="IPR036291">
    <property type="entry name" value="NAD(P)-bd_dom_sf"/>
</dbReference>
<dbReference type="PANTHER" id="PTHR30524:SF0">
    <property type="entry name" value="ALTRONATE OXIDOREDUCTASE-RELATED"/>
    <property type="match status" value="1"/>
</dbReference>
<name>A0A4V2URK9_9FIRM</name>
<dbReference type="InterPro" id="IPR013131">
    <property type="entry name" value="Mannitol_DH_N"/>
</dbReference>
<keyword evidence="1" id="KW-0560">Oxidoreductase</keyword>
<keyword evidence="7" id="KW-1185">Reference proteome</keyword>
<dbReference type="GO" id="GO:0019592">
    <property type="term" value="P:mannitol catabolic process"/>
    <property type="evidence" value="ECO:0007669"/>
    <property type="project" value="TreeGrafter"/>
</dbReference>
<accession>A0A4V2URK9</accession>
<evidence type="ECO:0000259" key="5">
    <source>
        <dbReference type="Pfam" id="PF08125"/>
    </source>
</evidence>
<reference evidence="6 7" key="1">
    <citation type="submission" date="2019-03" db="EMBL/GenBank/DDBJ databases">
        <title>Genomic Encyclopedia of Type Strains, Phase IV (KMG-IV): sequencing the most valuable type-strain genomes for metagenomic binning, comparative biology and taxonomic classification.</title>
        <authorList>
            <person name="Goeker M."/>
        </authorList>
    </citation>
    <scope>NUCLEOTIDE SEQUENCE [LARGE SCALE GENOMIC DNA]</scope>
    <source>
        <strain evidence="6 7">DSM 20467</strain>
    </source>
</reference>
<dbReference type="GO" id="GO:0005829">
    <property type="term" value="C:cytosol"/>
    <property type="evidence" value="ECO:0007669"/>
    <property type="project" value="TreeGrafter"/>
</dbReference>
<feature type="domain" description="Mannitol dehydrogenase N-terminal" evidence="4">
    <location>
        <begin position="18"/>
        <end position="263"/>
    </location>
</feature>
<protein>
    <submittedName>
        <fullName evidence="6">Tagaturonate reductase</fullName>
    </submittedName>
</protein>
<dbReference type="EMBL" id="SMAA01000012">
    <property type="protein sequence ID" value="TCS77992.1"/>
    <property type="molecule type" value="Genomic_DNA"/>
</dbReference>
<dbReference type="RefSeq" id="WP_132550411.1">
    <property type="nucleotide sequence ID" value="NZ_SMAA01000012.1"/>
</dbReference>
<dbReference type="GO" id="GO:0009026">
    <property type="term" value="F:tagaturonate reductase activity"/>
    <property type="evidence" value="ECO:0007669"/>
    <property type="project" value="TreeGrafter"/>
</dbReference>
<gene>
    <name evidence="6" type="ORF">EDC37_11231</name>
</gene>
<organism evidence="6 7">
    <name type="scientific">Pectinatus cerevisiiphilus</name>
    <dbReference type="NCBI Taxonomy" id="86956"/>
    <lineage>
        <taxon>Bacteria</taxon>
        <taxon>Bacillati</taxon>
        <taxon>Bacillota</taxon>
        <taxon>Negativicutes</taxon>
        <taxon>Selenomonadales</taxon>
        <taxon>Selenomonadaceae</taxon>
        <taxon>Pectinatus</taxon>
    </lineage>
</organism>
<evidence type="ECO:0000313" key="7">
    <source>
        <dbReference type="Proteomes" id="UP000295188"/>
    </source>
</evidence>
<dbReference type="InterPro" id="IPR013328">
    <property type="entry name" value="6PGD_dom2"/>
</dbReference>
<dbReference type="PANTHER" id="PTHR30524">
    <property type="entry name" value="MANNITOL-1-PHOSPHATE 5-DEHYDROGENASE"/>
    <property type="match status" value="1"/>
</dbReference>
<dbReference type="InterPro" id="IPR013118">
    <property type="entry name" value="Mannitol_DH_C"/>
</dbReference>
<comment type="catalytic activity">
    <reaction evidence="3">
        <text>D-mannitol 1-phosphate + NAD(+) = beta-D-fructose 6-phosphate + NADH + H(+)</text>
        <dbReference type="Rhea" id="RHEA:19661"/>
        <dbReference type="ChEBI" id="CHEBI:15378"/>
        <dbReference type="ChEBI" id="CHEBI:57540"/>
        <dbReference type="ChEBI" id="CHEBI:57634"/>
        <dbReference type="ChEBI" id="CHEBI:57945"/>
        <dbReference type="ChEBI" id="CHEBI:61381"/>
        <dbReference type="EC" id="1.1.1.17"/>
    </reaction>
</comment>
<dbReference type="SUPFAM" id="SSF51735">
    <property type="entry name" value="NAD(P)-binding Rossmann-fold domains"/>
    <property type="match status" value="1"/>
</dbReference>
<evidence type="ECO:0000313" key="6">
    <source>
        <dbReference type="EMBL" id="TCS77992.1"/>
    </source>
</evidence>
<evidence type="ECO:0000256" key="2">
    <source>
        <dbReference type="ARBA" id="ARBA00023027"/>
    </source>
</evidence>
<dbReference type="SUPFAM" id="SSF48179">
    <property type="entry name" value="6-phosphogluconate dehydrogenase C-terminal domain-like"/>
    <property type="match status" value="1"/>
</dbReference>
<dbReference type="Pfam" id="PF01232">
    <property type="entry name" value="Mannitol_dh"/>
    <property type="match status" value="1"/>
</dbReference>
<dbReference type="GO" id="GO:0008926">
    <property type="term" value="F:mannitol-1-phosphate 5-dehydrogenase activity"/>
    <property type="evidence" value="ECO:0007669"/>
    <property type="project" value="UniProtKB-EC"/>
</dbReference>
<evidence type="ECO:0000256" key="1">
    <source>
        <dbReference type="ARBA" id="ARBA00023002"/>
    </source>
</evidence>
<dbReference type="InterPro" id="IPR008927">
    <property type="entry name" value="6-PGluconate_DH-like_C_sf"/>
</dbReference>
<feature type="domain" description="Mannitol dehydrogenase C-terminal" evidence="5">
    <location>
        <begin position="275"/>
        <end position="437"/>
    </location>
</feature>
<evidence type="ECO:0000256" key="3">
    <source>
        <dbReference type="ARBA" id="ARBA00048615"/>
    </source>
</evidence>
<evidence type="ECO:0000259" key="4">
    <source>
        <dbReference type="Pfam" id="PF01232"/>
    </source>
</evidence>